<dbReference type="Pfam" id="PF07891">
    <property type="entry name" value="DUF1666"/>
    <property type="match status" value="1"/>
</dbReference>
<keyword evidence="2" id="KW-1185">Reference proteome</keyword>
<dbReference type="PANTHER" id="PTHR46702">
    <property type="entry name" value="DNA LIGASE (DUF1666)-RELATED"/>
    <property type="match status" value="1"/>
</dbReference>
<keyword evidence="1" id="KW-1133">Transmembrane helix</keyword>
<proteinExistence type="predicted"/>
<dbReference type="RefSeq" id="XP_039143484.1">
    <property type="nucleotide sequence ID" value="XM_039287550.1"/>
</dbReference>
<dbReference type="AlphaFoldDB" id="A0AB40CVR3"/>
<reference evidence="3" key="1">
    <citation type="submission" date="2025-08" db="UniProtKB">
        <authorList>
            <consortium name="RefSeq"/>
        </authorList>
    </citation>
    <scope>IDENTIFICATION</scope>
</reference>
<dbReference type="InterPro" id="IPR012870">
    <property type="entry name" value="DUF1666"/>
</dbReference>
<dbReference type="GeneID" id="120280647"/>
<organism evidence="2 3">
    <name type="scientific">Dioscorea cayennensis subsp. rotundata</name>
    <name type="common">White Guinea yam</name>
    <name type="synonym">Dioscorea rotundata</name>
    <dbReference type="NCBI Taxonomy" id="55577"/>
    <lineage>
        <taxon>Eukaryota</taxon>
        <taxon>Viridiplantae</taxon>
        <taxon>Streptophyta</taxon>
        <taxon>Embryophyta</taxon>
        <taxon>Tracheophyta</taxon>
        <taxon>Spermatophyta</taxon>
        <taxon>Magnoliopsida</taxon>
        <taxon>Liliopsida</taxon>
        <taxon>Dioscoreales</taxon>
        <taxon>Dioscoreaceae</taxon>
        <taxon>Dioscorea</taxon>
    </lineage>
</organism>
<dbReference type="PANTHER" id="PTHR46702:SF2">
    <property type="entry name" value="DNA LIGASE (DUF1666)"/>
    <property type="match status" value="1"/>
</dbReference>
<evidence type="ECO:0000313" key="3">
    <source>
        <dbReference type="RefSeq" id="XP_039143484.1"/>
    </source>
</evidence>
<keyword evidence="1" id="KW-0812">Transmembrane</keyword>
<feature type="transmembrane region" description="Helical" evidence="1">
    <location>
        <begin position="57"/>
        <end position="77"/>
    </location>
</feature>
<keyword evidence="1" id="KW-0472">Membrane</keyword>
<evidence type="ECO:0000313" key="2">
    <source>
        <dbReference type="Proteomes" id="UP001515500"/>
    </source>
</evidence>
<gene>
    <name evidence="3" type="primary">LOC120280647</name>
</gene>
<dbReference type="Proteomes" id="UP001515500">
    <property type="component" value="Chromosome 17"/>
</dbReference>
<name>A0AB40CVR3_DIOCR</name>
<protein>
    <submittedName>
        <fullName evidence="3">Uncharacterized protein LOC120280647</fullName>
    </submittedName>
</protein>
<sequence>MNLRDIILPSFFYNATTSTTSSTTISSPTTFLSFFVAFSFHGNNITTTLQWRSHANLMFLFLLFLFQISSFLLCKLFNSLYSKRLLLLSQRDFVEKNECEDGYISCGSISVEVIGEEDHVFFSDFSEYDSPLDDLADCDALSTPSACPSPIISSSENAAFDVEEVFNGEEANSDEKKYIIIEAHKEKKQQNYGESLNGDYSTSKSSIEWRSSAILRDSETDYPFSSSSRRSSSRWESYTMFRKYDEEMLFFDRISEQKLNETEYLRTFKVKRSISQRIVHKLTPLRKHSPEGSIRNPYEELESAYVSQICLTWEALNWNYSHFQRSINVNQCMKNSGCPARVAQQFQQFEVLLHRFIENEPFEHGRRPEVYARMRICSPKLLQVPEFKDLEGDERKEEVSSRVSYTEFLVILEDCIKTFMSFLEADKETPCEMFRAFIIKKTISVDQNHLFLIKRAHRKKKMRIKELERSRKCFKKRKAKYPQGMEALMVLIDLKVVSRVLRMAGISEEQLHWCEEKLNKVEVLDGKVQRDSSPLFFPVH</sequence>
<evidence type="ECO:0000256" key="1">
    <source>
        <dbReference type="SAM" id="Phobius"/>
    </source>
</evidence>
<accession>A0AB40CVR3</accession>